<dbReference type="PROSITE" id="PS50097">
    <property type="entry name" value="BTB"/>
    <property type="match status" value="1"/>
</dbReference>
<dbReference type="InterPro" id="IPR000210">
    <property type="entry name" value="BTB/POZ_dom"/>
</dbReference>
<dbReference type="Gene3D" id="3.30.710.10">
    <property type="entry name" value="Potassium Channel Kv1.1, Chain A"/>
    <property type="match status" value="1"/>
</dbReference>
<evidence type="ECO:0000259" key="2">
    <source>
        <dbReference type="PROSITE" id="PS50097"/>
    </source>
</evidence>
<comment type="caution">
    <text evidence="3">The sequence shown here is derived from an EMBL/GenBank/DDBJ whole genome shotgun (WGS) entry which is preliminary data.</text>
</comment>
<dbReference type="Gene3D" id="2.130.10.30">
    <property type="entry name" value="Regulator of chromosome condensation 1/beta-lactamase-inhibitor protein II"/>
    <property type="match status" value="2"/>
</dbReference>
<dbReference type="Pfam" id="PF13540">
    <property type="entry name" value="RCC1_2"/>
    <property type="match status" value="1"/>
</dbReference>
<feature type="domain" description="BTB" evidence="2">
    <location>
        <begin position="447"/>
        <end position="527"/>
    </location>
</feature>
<evidence type="ECO:0000256" key="1">
    <source>
        <dbReference type="PROSITE-ProRule" id="PRU00235"/>
    </source>
</evidence>
<dbReference type="Proteomes" id="UP001150062">
    <property type="component" value="Unassembled WGS sequence"/>
</dbReference>
<dbReference type="SMART" id="SM00225">
    <property type="entry name" value="BTB"/>
    <property type="match status" value="1"/>
</dbReference>
<dbReference type="InterPro" id="IPR011333">
    <property type="entry name" value="SKP1/BTB/POZ_sf"/>
</dbReference>
<dbReference type="CDD" id="cd18186">
    <property type="entry name" value="BTB_POZ_ZBTB_KLHL-like"/>
    <property type="match status" value="1"/>
</dbReference>
<name>A0ABQ8YR40_9EUKA</name>
<dbReference type="PROSITE" id="PS50012">
    <property type="entry name" value="RCC1_3"/>
    <property type="match status" value="1"/>
</dbReference>
<dbReference type="Pfam" id="PF00415">
    <property type="entry name" value="RCC1"/>
    <property type="match status" value="1"/>
</dbReference>
<dbReference type="InterPro" id="IPR051553">
    <property type="entry name" value="Ran_GTPase-activating"/>
</dbReference>
<dbReference type="Pfam" id="PF00651">
    <property type="entry name" value="BTB"/>
    <property type="match status" value="1"/>
</dbReference>
<dbReference type="PANTHER" id="PTHR45982">
    <property type="entry name" value="REGULATOR OF CHROMOSOME CONDENSATION"/>
    <property type="match status" value="1"/>
</dbReference>
<protein>
    <submittedName>
        <fullName evidence="3">Claret</fullName>
    </submittedName>
</protein>
<feature type="repeat" description="RCC1" evidence="1">
    <location>
        <begin position="189"/>
        <end position="242"/>
    </location>
</feature>
<dbReference type="PANTHER" id="PTHR45982:SF1">
    <property type="entry name" value="REGULATOR OF CHROMOSOME CONDENSATION"/>
    <property type="match status" value="1"/>
</dbReference>
<evidence type="ECO:0000313" key="4">
    <source>
        <dbReference type="Proteomes" id="UP001150062"/>
    </source>
</evidence>
<organism evidence="3 4">
    <name type="scientific">Anaeramoeba flamelloides</name>
    <dbReference type="NCBI Taxonomy" id="1746091"/>
    <lineage>
        <taxon>Eukaryota</taxon>
        <taxon>Metamonada</taxon>
        <taxon>Anaeramoebidae</taxon>
        <taxon>Anaeramoeba</taxon>
    </lineage>
</organism>
<reference evidence="3" key="1">
    <citation type="submission" date="2022-08" db="EMBL/GenBank/DDBJ databases">
        <title>Novel sulfate-reducing endosymbionts in the free-living metamonad Anaeramoeba.</title>
        <authorList>
            <person name="Jerlstrom-Hultqvist J."/>
            <person name="Cepicka I."/>
            <person name="Gallot-Lavallee L."/>
            <person name="Salas-Leiva D."/>
            <person name="Curtis B.A."/>
            <person name="Zahonova K."/>
            <person name="Pipaliya S."/>
            <person name="Dacks J."/>
            <person name="Roger A.J."/>
        </authorList>
    </citation>
    <scope>NUCLEOTIDE SEQUENCE</scope>
    <source>
        <strain evidence="3">Schooner1</strain>
    </source>
</reference>
<dbReference type="InterPro" id="IPR000408">
    <property type="entry name" value="Reg_chr_condens"/>
</dbReference>
<accession>A0ABQ8YR40</accession>
<evidence type="ECO:0000313" key="3">
    <source>
        <dbReference type="EMBL" id="KAJ6247057.1"/>
    </source>
</evidence>
<keyword evidence="4" id="KW-1185">Reference proteome</keyword>
<dbReference type="EMBL" id="JAOAOG010000128">
    <property type="protein sequence ID" value="KAJ6247057.1"/>
    <property type="molecule type" value="Genomic_DNA"/>
</dbReference>
<dbReference type="SUPFAM" id="SSF54695">
    <property type="entry name" value="POZ domain"/>
    <property type="match status" value="1"/>
</dbReference>
<dbReference type="InterPro" id="IPR009091">
    <property type="entry name" value="RCC1/BLIP-II"/>
</dbReference>
<dbReference type="PRINTS" id="PR00633">
    <property type="entry name" value="RCCNDNSATION"/>
</dbReference>
<gene>
    <name evidence="3" type="ORF">M0813_19045</name>
</gene>
<dbReference type="SUPFAM" id="SSF50985">
    <property type="entry name" value="RCC1/BLIP-II"/>
    <property type="match status" value="1"/>
</dbReference>
<proteinExistence type="predicted"/>
<sequence>MKQYFSYSFGYNASRQLGNTQTGTTVKVPTLMQNKFADIQLLAAGHNVTLIYNSQNQMVHLPSGKKFTIDEKVKQMSSGREHFVILTTCGKIYVLGGSQGFEPLQSKNLSEPERYKKLQNKFIRFIVCGRFSTHFITSGNQLYSVGANSKGVCGDGTTNKREEPFLVGENITHVFSGNSALHCFWIQNDKLYSCGSNGLGQLSQGNKQDYHAGKIVESLPIDVNEIQDIQCGYEHSLLLDKNGQLFSCGRIGSSAHSVNHMVFTLISSLTNMKIKHIQSGYSNSLAINTNNELYVFGYNGYSQLGLGDTNQRTKPEKVQTGHLKIDRDLHAITGVSTVFLFQKSIDILKEDFGELLKSKEFSDYTIHGIGCHKSLIELRSGISGEELRKIYETKYTQEQFNQFLLWAYCDIHPQNHQILVSDLGIENYQEKTLQKDLLLLYNEIEDSDFILCVKEGEDEDEDEDEDQELEEIPVHKLILIARCGLFRRLFLDVKVEQNKITDFSGRSVETLEWFIKFLYTDSIELTADDSIDELIEELEDAQKYYQLNEKTNLITRLNDWKSLYN</sequence>